<dbReference type="Proteomes" id="UP001396898">
    <property type="component" value="Unassembled WGS sequence"/>
</dbReference>
<protein>
    <recommendedName>
        <fullName evidence="4">Stc1 domain-containing protein</fullName>
    </recommendedName>
</protein>
<dbReference type="EMBL" id="JAQQWI010000022">
    <property type="protein sequence ID" value="KAK7995944.1"/>
    <property type="molecule type" value="Genomic_DNA"/>
</dbReference>
<feature type="compositionally biased region" description="Basic and acidic residues" evidence="1">
    <location>
        <begin position="92"/>
        <end position="107"/>
    </location>
</feature>
<name>A0ABR1R298_9PEZI</name>
<sequence>MCRIFKCQVCGKVEHVENLHTPPCFRPTEVFRQCQACKNSMGDLKIDPKASSSTKAASDRPVPAKPPVAADQGKRPGLGLFKTLVAGRVRRRLTEVQKDKDQKREQAEAAATAMLKQQKQPQPQPPLSDAAAFGPEDMVLDDAEDNAELQQYLHDEPDEVRHYQTIMQQDDPDAMQLCIDMLESPEQKAEGPSAGKNLTLAEIVAMLPSPSGPPLFDYSKPAPLPDTSSLIDLGDSDDEDLKRYIGIGDDDDDDDDEYCIE</sequence>
<evidence type="ECO:0000313" key="2">
    <source>
        <dbReference type="EMBL" id="KAK7995944.1"/>
    </source>
</evidence>
<comment type="caution">
    <text evidence="2">The sequence shown here is derived from an EMBL/GenBank/DDBJ whole genome shotgun (WGS) entry which is preliminary data.</text>
</comment>
<organism evidence="2 3">
    <name type="scientific">Apiospora marii</name>
    <dbReference type="NCBI Taxonomy" id="335849"/>
    <lineage>
        <taxon>Eukaryota</taxon>
        <taxon>Fungi</taxon>
        <taxon>Dikarya</taxon>
        <taxon>Ascomycota</taxon>
        <taxon>Pezizomycotina</taxon>
        <taxon>Sordariomycetes</taxon>
        <taxon>Xylariomycetidae</taxon>
        <taxon>Amphisphaeriales</taxon>
        <taxon>Apiosporaceae</taxon>
        <taxon>Apiospora</taxon>
    </lineage>
</organism>
<feature type="compositionally biased region" description="Acidic residues" evidence="1">
    <location>
        <begin position="248"/>
        <end position="261"/>
    </location>
</feature>
<feature type="region of interest" description="Disordered" evidence="1">
    <location>
        <begin position="209"/>
        <end position="261"/>
    </location>
</feature>
<reference evidence="2 3" key="1">
    <citation type="submission" date="2023-01" db="EMBL/GenBank/DDBJ databases">
        <title>Analysis of 21 Apiospora genomes using comparative genomics revels a genus with tremendous synthesis potential of carbohydrate active enzymes and secondary metabolites.</title>
        <authorList>
            <person name="Sorensen T."/>
        </authorList>
    </citation>
    <scope>NUCLEOTIDE SEQUENCE [LARGE SCALE GENOMIC DNA]</scope>
    <source>
        <strain evidence="2 3">CBS 20057</strain>
    </source>
</reference>
<feature type="region of interest" description="Disordered" evidence="1">
    <location>
        <begin position="92"/>
        <end position="132"/>
    </location>
</feature>
<keyword evidence="3" id="KW-1185">Reference proteome</keyword>
<accession>A0ABR1R298</accession>
<proteinExistence type="predicted"/>
<gene>
    <name evidence="2" type="ORF">PG991_015411</name>
</gene>
<evidence type="ECO:0000313" key="3">
    <source>
        <dbReference type="Proteomes" id="UP001396898"/>
    </source>
</evidence>
<evidence type="ECO:0008006" key="4">
    <source>
        <dbReference type="Google" id="ProtNLM"/>
    </source>
</evidence>
<evidence type="ECO:0000256" key="1">
    <source>
        <dbReference type="SAM" id="MobiDB-lite"/>
    </source>
</evidence>
<feature type="region of interest" description="Disordered" evidence="1">
    <location>
        <begin position="45"/>
        <end position="75"/>
    </location>
</feature>